<gene>
    <name evidence="3" type="ORF">GGX14DRAFT_374157</name>
</gene>
<dbReference type="EMBL" id="JARJCW010000072">
    <property type="protein sequence ID" value="KAJ7198528.1"/>
    <property type="molecule type" value="Genomic_DNA"/>
</dbReference>
<feature type="region of interest" description="Disordered" evidence="1">
    <location>
        <begin position="229"/>
        <end position="303"/>
    </location>
</feature>
<organism evidence="3 4">
    <name type="scientific">Mycena pura</name>
    <dbReference type="NCBI Taxonomy" id="153505"/>
    <lineage>
        <taxon>Eukaryota</taxon>
        <taxon>Fungi</taxon>
        <taxon>Dikarya</taxon>
        <taxon>Basidiomycota</taxon>
        <taxon>Agaricomycotina</taxon>
        <taxon>Agaricomycetes</taxon>
        <taxon>Agaricomycetidae</taxon>
        <taxon>Agaricales</taxon>
        <taxon>Marasmiineae</taxon>
        <taxon>Mycenaceae</taxon>
        <taxon>Mycena</taxon>
    </lineage>
</organism>
<dbReference type="Proteomes" id="UP001219525">
    <property type="component" value="Unassembled WGS sequence"/>
</dbReference>
<feature type="compositionally biased region" description="Low complexity" evidence="1">
    <location>
        <begin position="243"/>
        <end position="252"/>
    </location>
</feature>
<keyword evidence="4" id="KW-1185">Reference proteome</keyword>
<evidence type="ECO:0000313" key="4">
    <source>
        <dbReference type="Proteomes" id="UP001219525"/>
    </source>
</evidence>
<feature type="domain" description="CxC2-like cysteine cluster KDZ transposase-associated" evidence="2">
    <location>
        <begin position="89"/>
        <end position="182"/>
    </location>
</feature>
<comment type="caution">
    <text evidence="3">The sequence shown here is derived from an EMBL/GenBank/DDBJ whole genome shotgun (WGS) entry which is preliminary data.</text>
</comment>
<evidence type="ECO:0000259" key="2">
    <source>
        <dbReference type="Pfam" id="PF18803"/>
    </source>
</evidence>
<sequence>MIFCAYGEAFNVPPSRSPRKKPRPAFAVDTTQAGDTHDLHPPVFDTPGAGARRRAAQFDNWQKILPSLVEPLLQLQYDTQFFRNMSDVHLGEDLPCSCTMKRALTIAVIRMNVIEEIIIRVCRCPASTAPAILLRAGLFPCSPCHPTLAVDVQLLDFVMELFLNMAPNNTAFCQTLESLLDRRGFKLAHRETLRRRFANALEWYTQLVLATRQHVETTLDAARSTIRETECAQADEPNTPSTPSVVHQSPAPASSPPRPNSVASPDPPSGKKRGKKRARSCESSDDETPATAPNPFHDPPPLTRPSDYLVSRCPACFGGLKHDDTQTFDVAVCVDGNFTQKRRKRKGGQDPPKQHPNSVFVPEELSRKMDAYVNSIRPAKGRRRKKARKDEEDDCYEGSLKVPRSALDGCEASFKAADEKLEKASTQFFADTGLMALLCRHDRVLWLVNMQSAGEKQFYVLLLLEMLFQHLPIDILVGLLYDIACKTNRSCILFGFLRRYLHRLAWAVSVFHAYAHTWACQVIYHPLKCVGFGFTNGEGAERFWFSISNLIAYLRVAGFHHRLFTIDMQVDYDQKRSLLRFGSWLLRRTLNYEEKLREAKEVLARCEISEDRLRALWKEQVEFQTRPLPRRSKNQGETAIKAVLLGDKTVATLQKRLASLKKKIEARGTSPDEVASAQCAVEETRETIERQKTSSARILKQLETSDRATLRKLHYREYFSTKLSAQTLRARILQKITHRKLEFDPIERSVRPDALTEQKKNTHASAAIKKREPTIRKLVATFNEECSKLRKLIDDRKAPKGAIAPEHLDIEGIFKLDVDDAIWMDWALLDDQDTPPPDWYTSREVRDGIRALLTKDRCAEDAHRLAREHLHLRIWFSTEWAAVQRAIADTEEGPLQSQLVRRRDELLQLHVVWKTSLDRLSLDGMDVPPWGPTSEELLQSRYTEITASVHRQDDESYVSDDDEESHEEEEDEVIIAVLAAVERADNHRQEDEEDAADEDVTIAIEDELFFLSS</sequence>
<evidence type="ECO:0000256" key="1">
    <source>
        <dbReference type="SAM" id="MobiDB-lite"/>
    </source>
</evidence>
<feature type="region of interest" description="Disordered" evidence="1">
    <location>
        <begin position="341"/>
        <end position="364"/>
    </location>
</feature>
<dbReference type="AlphaFoldDB" id="A0AAD6Y498"/>
<evidence type="ECO:0000313" key="3">
    <source>
        <dbReference type="EMBL" id="KAJ7198528.1"/>
    </source>
</evidence>
<dbReference type="PANTHER" id="PTHR33096:SF1">
    <property type="entry name" value="CXC1-LIKE CYSTEINE CLUSTER ASSOCIATED WITH KDZ TRANSPOSASES DOMAIN-CONTAINING PROTEIN"/>
    <property type="match status" value="1"/>
</dbReference>
<dbReference type="InterPro" id="IPR040521">
    <property type="entry name" value="KDZ"/>
</dbReference>
<accession>A0AAD6Y498</accession>
<feature type="region of interest" description="Disordered" evidence="1">
    <location>
        <begin position="13"/>
        <end position="41"/>
    </location>
</feature>
<dbReference type="InterPro" id="IPR041457">
    <property type="entry name" value="CxC2_KDZ-assoc"/>
</dbReference>
<dbReference type="PANTHER" id="PTHR33096">
    <property type="entry name" value="CXC2 DOMAIN-CONTAINING PROTEIN"/>
    <property type="match status" value="1"/>
</dbReference>
<feature type="region of interest" description="Disordered" evidence="1">
    <location>
        <begin position="949"/>
        <end position="971"/>
    </location>
</feature>
<name>A0AAD6Y498_9AGAR</name>
<dbReference type="Pfam" id="PF18803">
    <property type="entry name" value="CxC2"/>
    <property type="match status" value="1"/>
</dbReference>
<protein>
    <recommendedName>
        <fullName evidence="2">CxC2-like cysteine cluster KDZ transposase-associated domain-containing protein</fullName>
    </recommendedName>
</protein>
<feature type="compositionally biased region" description="Acidic residues" evidence="1">
    <location>
        <begin position="955"/>
        <end position="971"/>
    </location>
</feature>
<dbReference type="Pfam" id="PF18758">
    <property type="entry name" value="KDZ"/>
    <property type="match status" value="1"/>
</dbReference>
<proteinExistence type="predicted"/>
<reference evidence="3" key="1">
    <citation type="submission" date="2023-03" db="EMBL/GenBank/DDBJ databases">
        <title>Massive genome expansion in bonnet fungi (Mycena s.s.) driven by repeated elements and novel gene families across ecological guilds.</title>
        <authorList>
            <consortium name="Lawrence Berkeley National Laboratory"/>
            <person name="Harder C.B."/>
            <person name="Miyauchi S."/>
            <person name="Viragh M."/>
            <person name="Kuo A."/>
            <person name="Thoen E."/>
            <person name="Andreopoulos B."/>
            <person name="Lu D."/>
            <person name="Skrede I."/>
            <person name="Drula E."/>
            <person name="Henrissat B."/>
            <person name="Morin E."/>
            <person name="Kohler A."/>
            <person name="Barry K."/>
            <person name="LaButti K."/>
            <person name="Morin E."/>
            <person name="Salamov A."/>
            <person name="Lipzen A."/>
            <person name="Mereny Z."/>
            <person name="Hegedus B."/>
            <person name="Baldrian P."/>
            <person name="Stursova M."/>
            <person name="Weitz H."/>
            <person name="Taylor A."/>
            <person name="Grigoriev I.V."/>
            <person name="Nagy L.G."/>
            <person name="Martin F."/>
            <person name="Kauserud H."/>
        </authorList>
    </citation>
    <scope>NUCLEOTIDE SEQUENCE</scope>
    <source>
        <strain evidence="3">9144</strain>
    </source>
</reference>